<keyword evidence="2" id="KW-1185">Reference proteome</keyword>
<protein>
    <submittedName>
        <fullName evidence="1">Uncharacterized protein</fullName>
    </submittedName>
</protein>
<proteinExistence type="predicted"/>
<evidence type="ECO:0000313" key="2">
    <source>
        <dbReference type="Proteomes" id="UP000693946"/>
    </source>
</evidence>
<sequence length="121" mass="13811">MTLRYELNETSVKTKQHFFVTARHPLQTAARKSLTHTLQYKAVFISFNPHLYLIPYLSFNHSSLISVCSLQETAWPLLRQAAQAMYKVRRNLWQTPTTVLAALPQLFDDFKASNRATGGVG</sequence>
<dbReference type="Proteomes" id="UP000693946">
    <property type="component" value="Linkage Group LG18"/>
</dbReference>
<gene>
    <name evidence="1" type="ORF">JOB18_025703</name>
</gene>
<comment type="caution">
    <text evidence="1">The sequence shown here is derived from an EMBL/GenBank/DDBJ whole genome shotgun (WGS) entry which is preliminary data.</text>
</comment>
<evidence type="ECO:0000313" key="1">
    <source>
        <dbReference type="EMBL" id="KAG7507168.1"/>
    </source>
</evidence>
<dbReference type="AlphaFoldDB" id="A0AAV6RNW5"/>
<accession>A0AAV6RNW5</accession>
<organism evidence="1 2">
    <name type="scientific">Solea senegalensis</name>
    <name type="common">Senegalese sole</name>
    <dbReference type="NCBI Taxonomy" id="28829"/>
    <lineage>
        <taxon>Eukaryota</taxon>
        <taxon>Metazoa</taxon>
        <taxon>Chordata</taxon>
        <taxon>Craniata</taxon>
        <taxon>Vertebrata</taxon>
        <taxon>Euteleostomi</taxon>
        <taxon>Actinopterygii</taxon>
        <taxon>Neopterygii</taxon>
        <taxon>Teleostei</taxon>
        <taxon>Neoteleostei</taxon>
        <taxon>Acanthomorphata</taxon>
        <taxon>Carangaria</taxon>
        <taxon>Pleuronectiformes</taxon>
        <taxon>Pleuronectoidei</taxon>
        <taxon>Soleidae</taxon>
        <taxon>Solea</taxon>
    </lineage>
</organism>
<dbReference type="EMBL" id="JAGKHQ010000010">
    <property type="protein sequence ID" value="KAG7507168.1"/>
    <property type="molecule type" value="Genomic_DNA"/>
</dbReference>
<reference evidence="1 2" key="1">
    <citation type="journal article" date="2021" name="Sci. Rep.">
        <title>Chromosome anchoring in Senegalese sole (Solea senegalensis) reveals sex-associated markers and genome rearrangements in flatfish.</title>
        <authorList>
            <person name="Guerrero-Cozar I."/>
            <person name="Gomez-Garrido J."/>
            <person name="Berbel C."/>
            <person name="Martinez-Blanch J.F."/>
            <person name="Alioto T."/>
            <person name="Claros M.G."/>
            <person name="Gagnaire P.A."/>
            <person name="Manchado M."/>
        </authorList>
    </citation>
    <scope>NUCLEOTIDE SEQUENCE [LARGE SCALE GENOMIC DNA]</scope>
    <source>
        <strain evidence="1">Sse05_10M</strain>
    </source>
</reference>
<name>A0AAV6RNW5_SOLSE</name>